<reference evidence="1 2" key="2">
    <citation type="submission" date="2018-11" db="EMBL/GenBank/DDBJ databases">
        <authorList>
            <consortium name="Pathogen Informatics"/>
        </authorList>
    </citation>
    <scope>NUCLEOTIDE SEQUENCE [LARGE SCALE GENOMIC DNA]</scope>
    <source>
        <strain evidence="1">Dakar</strain>
        <strain evidence="2">Dakar, Senegal</strain>
    </source>
</reference>
<dbReference type="Proteomes" id="UP000279833">
    <property type="component" value="Unassembled WGS sequence"/>
</dbReference>
<organism evidence="3">
    <name type="scientific">Schistosoma curassoni</name>
    <dbReference type="NCBI Taxonomy" id="6186"/>
    <lineage>
        <taxon>Eukaryota</taxon>
        <taxon>Metazoa</taxon>
        <taxon>Spiralia</taxon>
        <taxon>Lophotrochozoa</taxon>
        <taxon>Platyhelminthes</taxon>
        <taxon>Trematoda</taxon>
        <taxon>Digenea</taxon>
        <taxon>Strigeidida</taxon>
        <taxon>Schistosomatoidea</taxon>
        <taxon>Schistosomatidae</taxon>
        <taxon>Schistosoma</taxon>
    </lineage>
</organism>
<evidence type="ECO:0000313" key="3">
    <source>
        <dbReference type="WBParaSite" id="SCUD_0000533901-mRNA-1"/>
    </source>
</evidence>
<dbReference type="EMBL" id="UZAK01008522">
    <property type="protein sequence ID" value="VDO94936.1"/>
    <property type="molecule type" value="Genomic_DNA"/>
</dbReference>
<evidence type="ECO:0000313" key="2">
    <source>
        <dbReference type="Proteomes" id="UP000279833"/>
    </source>
</evidence>
<accession>A0A183JRK0</accession>
<proteinExistence type="predicted"/>
<reference evidence="3" key="1">
    <citation type="submission" date="2016-06" db="UniProtKB">
        <authorList>
            <consortium name="WormBaseParasite"/>
        </authorList>
    </citation>
    <scope>IDENTIFICATION</scope>
</reference>
<evidence type="ECO:0000313" key="1">
    <source>
        <dbReference type="EMBL" id="VDO94936.1"/>
    </source>
</evidence>
<name>A0A183JRK0_9TREM</name>
<dbReference type="WBParaSite" id="SCUD_0000533901-mRNA-1">
    <property type="protein sequence ID" value="SCUD_0000533901-mRNA-1"/>
    <property type="gene ID" value="SCUD_0000533901"/>
</dbReference>
<sequence>MHHFTTCIICHFSKTFIDIYYWMINYSSIGN</sequence>
<keyword evidence="2" id="KW-1185">Reference proteome</keyword>
<dbReference type="AlphaFoldDB" id="A0A183JRK0"/>
<protein>
    <submittedName>
        <fullName evidence="1 3">Uncharacterized protein</fullName>
    </submittedName>
</protein>
<gene>
    <name evidence="1" type="ORF">SCUD_LOCUS5340</name>
</gene>